<accession>A0A832YV67</accession>
<protein>
    <submittedName>
        <fullName evidence="2">Uncharacterized protein</fullName>
    </submittedName>
</protein>
<dbReference type="Proteomes" id="UP000605144">
    <property type="component" value="Unassembled WGS sequence"/>
</dbReference>
<gene>
    <name evidence="2" type="ORF">EYG76_04975</name>
</gene>
<reference evidence="2" key="1">
    <citation type="journal article" date="2020" name="ISME J.">
        <title>Gammaproteobacteria mediating utilization of methyl-, sulfur- and petroleum organic compounds in deep ocean hydrothermal plumes.</title>
        <authorList>
            <person name="Zhou Z."/>
            <person name="Liu Y."/>
            <person name="Pan J."/>
            <person name="Cron B.R."/>
            <person name="Toner B.M."/>
            <person name="Anantharaman K."/>
            <person name="Breier J.A."/>
            <person name="Dick G.J."/>
            <person name="Li M."/>
        </authorList>
    </citation>
    <scope>NUCLEOTIDE SEQUENCE</scope>
    <source>
        <strain evidence="2">SZUA-1385</strain>
    </source>
</reference>
<proteinExistence type="predicted"/>
<keyword evidence="1" id="KW-1133">Transmembrane helix</keyword>
<evidence type="ECO:0000313" key="2">
    <source>
        <dbReference type="EMBL" id="HIP17628.1"/>
    </source>
</evidence>
<dbReference type="AlphaFoldDB" id="A0A832YV67"/>
<dbReference type="EMBL" id="DQSV01000094">
    <property type="protein sequence ID" value="HIP17628.1"/>
    <property type="molecule type" value="Genomic_DNA"/>
</dbReference>
<evidence type="ECO:0000256" key="1">
    <source>
        <dbReference type="SAM" id="Phobius"/>
    </source>
</evidence>
<name>A0A832YV67_9EURY</name>
<comment type="caution">
    <text evidence="2">The sequence shown here is derived from an EMBL/GenBank/DDBJ whole genome shotgun (WGS) entry which is preliminary data.</text>
</comment>
<keyword evidence="1" id="KW-0812">Transmembrane</keyword>
<keyword evidence="1" id="KW-0472">Membrane</keyword>
<feature type="transmembrane region" description="Helical" evidence="1">
    <location>
        <begin position="84"/>
        <end position="105"/>
    </location>
</feature>
<evidence type="ECO:0000313" key="3">
    <source>
        <dbReference type="Proteomes" id="UP000605144"/>
    </source>
</evidence>
<sequence length="125" mass="14292">MFFILLYNKRSNKYNVKSTILEIKSKYDVTEAGSTLLLAEEAFNEGNYSKAKKLALKAKSPALGIDQDGIPNEEDFTPYIKNEYIYIGIRVLILLIIVGILTIPIQKRKKVGKNKNPLYINYNLF</sequence>
<organism evidence="2 3">
    <name type="scientific">Methanothermococcus okinawensis</name>
    <dbReference type="NCBI Taxonomy" id="155863"/>
    <lineage>
        <taxon>Archaea</taxon>
        <taxon>Methanobacteriati</taxon>
        <taxon>Methanobacteriota</taxon>
        <taxon>Methanomada group</taxon>
        <taxon>Methanococci</taxon>
        <taxon>Methanococcales</taxon>
        <taxon>Methanococcaceae</taxon>
        <taxon>Methanothermococcus</taxon>
    </lineage>
</organism>